<dbReference type="Gene3D" id="3.20.20.70">
    <property type="entry name" value="Aldolase class I"/>
    <property type="match status" value="1"/>
</dbReference>
<evidence type="ECO:0000256" key="5">
    <source>
        <dbReference type="ARBA" id="ARBA00022490"/>
    </source>
</evidence>
<evidence type="ECO:0000256" key="6">
    <source>
        <dbReference type="ARBA" id="ARBA00022605"/>
    </source>
</evidence>
<evidence type="ECO:0000256" key="8">
    <source>
        <dbReference type="ARBA" id="ARBA00023154"/>
    </source>
</evidence>
<sequence length="297" mass="32028">MKKPLFTGSGVAIVTPFTKETVDLPTLGRLLDFQMKNGTDAIIVCGTTGEASTMSYRERMRTIEFCVDHVDGRLPVIAGTGSNSTENALALSRDAERAGADGLLVVTPYYNKASQSGLIRHFQVIADGVDVPLILYDVPSRTGVTIAPEAYAELAKHPNINGVKEAGSNFSNIQKTRNLCPEDFTIWSGNDDETAAICMLGGKGVISVVANVLPAQMHRLTELCLRNDFAAAGKLQLELKDFCDAMFCDVNPIPVKTALNLLGWDVGPLRLPLCDPKEAGLEKIKAALERYGLTART</sequence>
<feature type="site" description="Part of a proton relay during catalysis" evidence="12">
    <location>
        <position position="47"/>
    </location>
</feature>
<dbReference type="HAMAP" id="MF_00418">
    <property type="entry name" value="DapA"/>
    <property type="match status" value="1"/>
</dbReference>
<keyword evidence="5 12" id="KW-0963">Cytoplasm</keyword>
<evidence type="ECO:0000256" key="3">
    <source>
        <dbReference type="ARBA" id="ARBA00007592"/>
    </source>
</evidence>
<comment type="subunit">
    <text evidence="12">Homotetramer; dimer of dimers.</text>
</comment>
<dbReference type="InterPro" id="IPR002220">
    <property type="entry name" value="DapA-like"/>
</dbReference>
<keyword evidence="9 12" id="KW-0456">Lyase</keyword>
<dbReference type="InterPro" id="IPR020625">
    <property type="entry name" value="Schiff_base-form_aldolases_AS"/>
</dbReference>
<evidence type="ECO:0000256" key="4">
    <source>
        <dbReference type="ARBA" id="ARBA00012086"/>
    </source>
</evidence>
<reference evidence="14 15" key="1">
    <citation type="journal article" date="2021" name="Sci. Rep.">
        <title>The distribution of antibiotic resistance genes in chicken gut microbiota commensals.</title>
        <authorList>
            <person name="Juricova H."/>
            <person name="Matiasovicova J."/>
            <person name="Kubasova T."/>
            <person name="Cejkova D."/>
            <person name="Rychlik I."/>
        </authorList>
    </citation>
    <scope>NUCLEOTIDE SEQUENCE [LARGE SCALE GENOMIC DNA]</scope>
    <source>
        <strain evidence="14 15">An411</strain>
    </source>
</reference>
<dbReference type="PANTHER" id="PTHR12128">
    <property type="entry name" value="DIHYDRODIPICOLINATE SYNTHASE"/>
    <property type="match status" value="1"/>
</dbReference>
<keyword evidence="15" id="KW-1185">Reference proteome</keyword>
<evidence type="ECO:0000256" key="2">
    <source>
        <dbReference type="ARBA" id="ARBA00005120"/>
    </source>
</evidence>
<dbReference type="InterPro" id="IPR020624">
    <property type="entry name" value="Schiff_base-form_aldolases_CS"/>
</dbReference>
<dbReference type="NCBIfam" id="TIGR00674">
    <property type="entry name" value="dapA"/>
    <property type="match status" value="1"/>
</dbReference>
<dbReference type="SMART" id="SM01130">
    <property type="entry name" value="DHDPS"/>
    <property type="match status" value="1"/>
</dbReference>
<comment type="subcellular location">
    <subcellularLocation>
        <location evidence="12">Cytoplasm</location>
    </subcellularLocation>
</comment>
<evidence type="ECO:0000256" key="11">
    <source>
        <dbReference type="ARBA" id="ARBA00047836"/>
    </source>
</evidence>
<comment type="catalytic activity">
    <reaction evidence="11 12">
        <text>L-aspartate 4-semialdehyde + pyruvate = (2S,4S)-4-hydroxy-2,3,4,5-tetrahydrodipicolinate + H2O + H(+)</text>
        <dbReference type="Rhea" id="RHEA:34171"/>
        <dbReference type="ChEBI" id="CHEBI:15361"/>
        <dbReference type="ChEBI" id="CHEBI:15377"/>
        <dbReference type="ChEBI" id="CHEBI:15378"/>
        <dbReference type="ChEBI" id="CHEBI:67139"/>
        <dbReference type="ChEBI" id="CHEBI:537519"/>
        <dbReference type="EC" id="4.3.3.7"/>
    </reaction>
</comment>
<dbReference type="EMBL" id="JACSNX010000031">
    <property type="protein sequence ID" value="MBM6852360.1"/>
    <property type="molecule type" value="Genomic_DNA"/>
</dbReference>
<comment type="similarity">
    <text evidence="3 12 13">Belongs to the DapA family.</text>
</comment>
<organism evidence="14 15">
    <name type="scientific">Oscillibacter valericigenes</name>
    <dbReference type="NCBI Taxonomy" id="351091"/>
    <lineage>
        <taxon>Bacteria</taxon>
        <taxon>Bacillati</taxon>
        <taxon>Bacillota</taxon>
        <taxon>Clostridia</taxon>
        <taxon>Eubacteriales</taxon>
        <taxon>Oscillospiraceae</taxon>
        <taxon>Oscillibacter</taxon>
    </lineage>
</organism>
<evidence type="ECO:0000313" key="14">
    <source>
        <dbReference type="EMBL" id="MBM6852360.1"/>
    </source>
</evidence>
<protein>
    <recommendedName>
        <fullName evidence="4 12">4-hydroxy-tetrahydrodipicolinate synthase</fullName>
        <shortName evidence="12">HTPA synthase</shortName>
        <ecNumber evidence="4 12">4.3.3.7</ecNumber>
    </recommendedName>
</protein>
<evidence type="ECO:0000256" key="10">
    <source>
        <dbReference type="ARBA" id="ARBA00023270"/>
    </source>
</evidence>
<feature type="binding site" evidence="12">
    <location>
        <position position="48"/>
    </location>
    <ligand>
        <name>pyruvate</name>
        <dbReference type="ChEBI" id="CHEBI:15361"/>
    </ligand>
</feature>
<dbReference type="Pfam" id="PF00701">
    <property type="entry name" value="DHDPS"/>
    <property type="match status" value="1"/>
</dbReference>
<dbReference type="SUPFAM" id="SSF51569">
    <property type="entry name" value="Aldolase"/>
    <property type="match status" value="1"/>
</dbReference>
<keyword evidence="7 12" id="KW-0220">Diaminopimelate biosynthesis</keyword>
<dbReference type="PRINTS" id="PR00146">
    <property type="entry name" value="DHPICSNTHASE"/>
</dbReference>
<name>A0ABS2FYD5_9FIRM</name>
<dbReference type="PIRSF" id="PIRSF001365">
    <property type="entry name" value="DHDPS"/>
    <property type="match status" value="1"/>
</dbReference>
<keyword evidence="10 12" id="KW-0704">Schiff base</keyword>
<evidence type="ECO:0000256" key="7">
    <source>
        <dbReference type="ARBA" id="ARBA00022915"/>
    </source>
</evidence>
<dbReference type="GO" id="GO:0008840">
    <property type="term" value="F:4-hydroxy-tetrahydrodipicolinate synthase activity"/>
    <property type="evidence" value="ECO:0007669"/>
    <property type="project" value="UniProtKB-EC"/>
</dbReference>
<feature type="active site" description="Schiff-base intermediate with substrate" evidence="12">
    <location>
        <position position="164"/>
    </location>
</feature>
<evidence type="ECO:0000256" key="13">
    <source>
        <dbReference type="PIRNR" id="PIRNR001365"/>
    </source>
</evidence>
<comment type="function">
    <text evidence="1 12">Catalyzes the condensation of (S)-aspartate-beta-semialdehyde [(S)-ASA] and pyruvate to 4-hydroxy-tetrahydrodipicolinate (HTPA).</text>
</comment>
<comment type="caution">
    <text evidence="12">Was originally thought to be a dihydrodipicolinate synthase (DHDPS), catalyzing the condensation of (S)-aspartate-beta-semialdehyde [(S)-ASA] and pyruvate to dihydrodipicolinate (DHDP). However, it was shown in E.coli that the product of the enzymatic reaction is not dihydrodipicolinate but in fact (4S)-4-hydroxy-2,3,4,5-tetrahydro-(2S)-dipicolinic acid (HTPA), and that the consecutive dehydration reaction leading to DHDP is not spontaneous but catalyzed by DapB.</text>
</comment>
<evidence type="ECO:0000313" key="15">
    <source>
        <dbReference type="Proteomes" id="UP000719500"/>
    </source>
</evidence>
<dbReference type="PROSITE" id="PS00665">
    <property type="entry name" value="DHDPS_1"/>
    <property type="match status" value="1"/>
</dbReference>
<dbReference type="EC" id="4.3.3.7" evidence="4 12"/>
<dbReference type="PROSITE" id="PS00666">
    <property type="entry name" value="DHDPS_2"/>
    <property type="match status" value="1"/>
</dbReference>
<gene>
    <name evidence="12" type="primary">dapA</name>
    <name evidence="14" type="ORF">H9X91_13030</name>
</gene>
<feature type="active site" description="Proton donor/acceptor" evidence="12">
    <location>
        <position position="136"/>
    </location>
</feature>
<comment type="caution">
    <text evidence="14">The sequence shown here is derived from an EMBL/GenBank/DDBJ whole genome shotgun (WGS) entry which is preliminary data.</text>
</comment>
<proteinExistence type="inferred from homology"/>
<accession>A0ABS2FYD5</accession>
<feature type="site" description="Part of a proton relay during catalysis" evidence="12">
    <location>
        <position position="110"/>
    </location>
</feature>
<feature type="binding site" evidence="12">
    <location>
        <position position="206"/>
    </location>
    <ligand>
        <name>pyruvate</name>
        <dbReference type="ChEBI" id="CHEBI:15361"/>
    </ligand>
</feature>
<dbReference type="PANTHER" id="PTHR12128:SF66">
    <property type="entry name" value="4-HYDROXY-2-OXOGLUTARATE ALDOLASE, MITOCHONDRIAL"/>
    <property type="match status" value="1"/>
</dbReference>
<evidence type="ECO:0000256" key="12">
    <source>
        <dbReference type="HAMAP-Rule" id="MF_00418"/>
    </source>
</evidence>
<keyword evidence="6 12" id="KW-0028">Amino-acid biosynthesis</keyword>
<dbReference type="Proteomes" id="UP000719500">
    <property type="component" value="Unassembled WGS sequence"/>
</dbReference>
<keyword evidence="8 12" id="KW-0457">Lysine biosynthesis</keyword>
<evidence type="ECO:0000256" key="9">
    <source>
        <dbReference type="ARBA" id="ARBA00023239"/>
    </source>
</evidence>
<evidence type="ECO:0000256" key="1">
    <source>
        <dbReference type="ARBA" id="ARBA00003294"/>
    </source>
</evidence>
<comment type="pathway">
    <text evidence="2 12">Amino-acid biosynthesis; L-lysine biosynthesis via DAP pathway; (S)-tetrahydrodipicolinate from L-aspartate: step 3/4.</text>
</comment>
<dbReference type="InterPro" id="IPR005263">
    <property type="entry name" value="DapA"/>
</dbReference>
<dbReference type="CDD" id="cd00950">
    <property type="entry name" value="DHDPS"/>
    <property type="match status" value="1"/>
</dbReference>
<dbReference type="RefSeq" id="WP_204805640.1">
    <property type="nucleotide sequence ID" value="NZ_JACSNX010000031.1"/>
</dbReference>
<dbReference type="InterPro" id="IPR013785">
    <property type="entry name" value="Aldolase_TIM"/>
</dbReference>